<sequence length="127" mass="14066">MVADNFLPSYLRDSPLYKNNKRLYSRVPLPTHWNPADSSSYVAIVDDKNLTVKYDANPSDHEIITHNTNPDVAPDPETTPVIRAIAETQMNANDTNIINTMTSTPSDLENVVSSNVPVDSTYSTTTL</sequence>
<dbReference type="Proteomes" id="UP000789396">
    <property type="component" value="Unassembled WGS sequence"/>
</dbReference>
<organism evidence="1 2">
    <name type="scientific">Racocetra fulgida</name>
    <dbReference type="NCBI Taxonomy" id="60492"/>
    <lineage>
        <taxon>Eukaryota</taxon>
        <taxon>Fungi</taxon>
        <taxon>Fungi incertae sedis</taxon>
        <taxon>Mucoromycota</taxon>
        <taxon>Glomeromycotina</taxon>
        <taxon>Glomeromycetes</taxon>
        <taxon>Diversisporales</taxon>
        <taxon>Gigasporaceae</taxon>
        <taxon>Racocetra</taxon>
    </lineage>
</organism>
<name>A0A9N9AF75_9GLOM</name>
<keyword evidence="2" id="KW-1185">Reference proteome</keyword>
<dbReference type="AlphaFoldDB" id="A0A9N9AF75"/>
<protein>
    <submittedName>
        <fullName evidence="1">302_t:CDS:1</fullName>
    </submittedName>
</protein>
<dbReference type="OrthoDB" id="25503at2759"/>
<gene>
    <name evidence="1" type="ORF">RFULGI_LOCUS3636</name>
</gene>
<proteinExistence type="predicted"/>
<accession>A0A9N9AF75</accession>
<comment type="caution">
    <text evidence="1">The sequence shown here is derived from an EMBL/GenBank/DDBJ whole genome shotgun (WGS) entry which is preliminary data.</text>
</comment>
<reference evidence="1" key="1">
    <citation type="submission" date="2021-06" db="EMBL/GenBank/DDBJ databases">
        <authorList>
            <person name="Kallberg Y."/>
            <person name="Tangrot J."/>
            <person name="Rosling A."/>
        </authorList>
    </citation>
    <scope>NUCLEOTIDE SEQUENCE</scope>
    <source>
        <strain evidence="1">IN212</strain>
    </source>
</reference>
<evidence type="ECO:0000313" key="1">
    <source>
        <dbReference type="EMBL" id="CAG8527410.1"/>
    </source>
</evidence>
<dbReference type="EMBL" id="CAJVPZ010003249">
    <property type="protein sequence ID" value="CAG8527410.1"/>
    <property type="molecule type" value="Genomic_DNA"/>
</dbReference>
<evidence type="ECO:0000313" key="2">
    <source>
        <dbReference type="Proteomes" id="UP000789396"/>
    </source>
</evidence>